<keyword evidence="3 6" id="KW-0689">Ribosomal protein</keyword>
<evidence type="ECO:0000256" key="6">
    <source>
        <dbReference type="HAMAP-Rule" id="MF_01366"/>
    </source>
</evidence>
<dbReference type="Proteomes" id="UP000886043">
    <property type="component" value="Unassembled WGS sequence"/>
</dbReference>
<gene>
    <name evidence="6 8" type="primary">rplM</name>
    <name evidence="9" type="ORF">ENJ40_05365</name>
</gene>
<dbReference type="NCBIfam" id="TIGR01066">
    <property type="entry name" value="rplM_bact"/>
    <property type="match status" value="1"/>
</dbReference>
<comment type="similarity">
    <text evidence="1 6 7">Belongs to the universal ribosomal protein uL13 family.</text>
</comment>
<accession>A0A7C3CPT8</accession>
<evidence type="ECO:0000256" key="1">
    <source>
        <dbReference type="ARBA" id="ARBA00006227"/>
    </source>
</evidence>
<evidence type="ECO:0000256" key="5">
    <source>
        <dbReference type="ARBA" id="ARBA00035201"/>
    </source>
</evidence>
<protein>
    <recommendedName>
        <fullName evidence="5 6">Large ribosomal subunit protein uL13</fullName>
    </recommendedName>
</protein>
<evidence type="ECO:0000256" key="3">
    <source>
        <dbReference type="ARBA" id="ARBA00022980"/>
    </source>
</evidence>
<evidence type="ECO:0000256" key="4">
    <source>
        <dbReference type="ARBA" id="ARBA00023274"/>
    </source>
</evidence>
<dbReference type="Gene3D" id="3.90.1180.10">
    <property type="entry name" value="Ribosomal protein L13"/>
    <property type="match status" value="1"/>
</dbReference>
<dbReference type="PROSITE" id="PS00783">
    <property type="entry name" value="RIBOSOMAL_L13"/>
    <property type="match status" value="1"/>
</dbReference>
<dbReference type="InterPro" id="IPR036899">
    <property type="entry name" value="Ribosomal_uL13_sf"/>
</dbReference>
<proteinExistence type="inferred from homology"/>
<name>A0A7C3CPT8_9BACT</name>
<dbReference type="Pfam" id="PF00572">
    <property type="entry name" value="Ribosomal_L13"/>
    <property type="match status" value="1"/>
</dbReference>
<keyword evidence="4 6" id="KW-0687">Ribonucleoprotein</keyword>
<dbReference type="GO" id="GO:0003729">
    <property type="term" value="F:mRNA binding"/>
    <property type="evidence" value="ECO:0007669"/>
    <property type="project" value="UniProtKB-ARBA"/>
</dbReference>
<comment type="function">
    <text evidence="6 8">This protein is one of the early assembly proteins of the 50S ribosomal subunit, although it is not seen to bind rRNA by itself. It is important during the early stages of 50S assembly.</text>
</comment>
<dbReference type="FunFam" id="3.90.1180.10:FF:000001">
    <property type="entry name" value="50S ribosomal protein L13"/>
    <property type="match status" value="1"/>
</dbReference>
<comment type="caution">
    <text evidence="9">The sequence shown here is derived from an EMBL/GenBank/DDBJ whole genome shotgun (WGS) entry which is preliminary data.</text>
</comment>
<reference evidence="9" key="1">
    <citation type="journal article" date="2020" name="mSystems">
        <title>Genome- and Community-Level Interaction Insights into Carbon Utilization and Element Cycling Functions of Hydrothermarchaeota in Hydrothermal Sediment.</title>
        <authorList>
            <person name="Zhou Z."/>
            <person name="Liu Y."/>
            <person name="Xu W."/>
            <person name="Pan J."/>
            <person name="Luo Z.H."/>
            <person name="Li M."/>
        </authorList>
    </citation>
    <scope>NUCLEOTIDE SEQUENCE [LARGE SCALE GENOMIC DNA]</scope>
    <source>
        <strain evidence="9">HyVt-483</strain>
    </source>
</reference>
<dbReference type="GO" id="GO:0006412">
    <property type="term" value="P:translation"/>
    <property type="evidence" value="ECO:0007669"/>
    <property type="project" value="UniProtKB-UniRule"/>
</dbReference>
<dbReference type="InterPro" id="IPR023563">
    <property type="entry name" value="Ribosomal_uL13_CS"/>
</dbReference>
<evidence type="ECO:0000313" key="9">
    <source>
        <dbReference type="EMBL" id="HFC97869.1"/>
    </source>
</evidence>
<organism evidence="9">
    <name type="scientific">Thermosulfurimonas dismutans</name>
    <dbReference type="NCBI Taxonomy" id="999894"/>
    <lineage>
        <taxon>Bacteria</taxon>
        <taxon>Pseudomonadati</taxon>
        <taxon>Thermodesulfobacteriota</taxon>
        <taxon>Thermodesulfobacteria</taxon>
        <taxon>Thermodesulfobacteriales</taxon>
        <taxon>Thermodesulfobacteriaceae</taxon>
        <taxon>Thermosulfurimonas</taxon>
    </lineage>
</organism>
<sequence>MDIFTPQTPMPTREEALAQREWYVVDASGKVLGRLASEIAKRLRGKHKPHFAPHLDLGDFIVVVNAKKIKLTGKKWDQKVYWRHSGYMGGLKLRTARQMLETKPEELVRLAVKRMLPKNRLGRKLLRKLKVYAGPEHPHQAQNPKPLEL</sequence>
<dbReference type="AlphaFoldDB" id="A0A7C3CPT8"/>
<evidence type="ECO:0000256" key="2">
    <source>
        <dbReference type="ARBA" id="ARBA00011838"/>
    </source>
</evidence>
<dbReference type="HAMAP" id="MF_01366">
    <property type="entry name" value="Ribosomal_uL13"/>
    <property type="match status" value="1"/>
</dbReference>
<dbReference type="GO" id="GO:0022625">
    <property type="term" value="C:cytosolic large ribosomal subunit"/>
    <property type="evidence" value="ECO:0007669"/>
    <property type="project" value="TreeGrafter"/>
</dbReference>
<dbReference type="InterPro" id="IPR005822">
    <property type="entry name" value="Ribosomal_uL13"/>
</dbReference>
<evidence type="ECO:0000256" key="8">
    <source>
        <dbReference type="RuleBase" id="RU003878"/>
    </source>
</evidence>
<comment type="subunit">
    <text evidence="2 6">Part of the 50S ribosomal subunit.</text>
</comment>
<dbReference type="EMBL" id="DRMH01000071">
    <property type="protein sequence ID" value="HFC97869.1"/>
    <property type="molecule type" value="Genomic_DNA"/>
</dbReference>
<dbReference type="GO" id="GO:0017148">
    <property type="term" value="P:negative regulation of translation"/>
    <property type="evidence" value="ECO:0007669"/>
    <property type="project" value="TreeGrafter"/>
</dbReference>
<dbReference type="PANTHER" id="PTHR11545">
    <property type="entry name" value="RIBOSOMAL PROTEIN L13"/>
    <property type="match status" value="1"/>
</dbReference>
<dbReference type="GO" id="GO:0003735">
    <property type="term" value="F:structural constituent of ribosome"/>
    <property type="evidence" value="ECO:0007669"/>
    <property type="project" value="InterPro"/>
</dbReference>
<evidence type="ECO:0000256" key="7">
    <source>
        <dbReference type="RuleBase" id="RU003877"/>
    </source>
</evidence>
<dbReference type="PANTHER" id="PTHR11545:SF2">
    <property type="entry name" value="LARGE RIBOSOMAL SUBUNIT PROTEIN UL13M"/>
    <property type="match status" value="1"/>
</dbReference>
<dbReference type="CDD" id="cd00392">
    <property type="entry name" value="Ribosomal_L13"/>
    <property type="match status" value="1"/>
</dbReference>
<dbReference type="PIRSF" id="PIRSF002181">
    <property type="entry name" value="Ribosomal_L13"/>
    <property type="match status" value="1"/>
</dbReference>
<dbReference type="InterPro" id="IPR005823">
    <property type="entry name" value="Ribosomal_uL13_bac-type"/>
</dbReference>
<dbReference type="SUPFAM" id="SSF52161">
    <property type="entry name" value="Ribosomal protein L13"/>
    <property type="match status" value="1"/>
</dbReference>